<dbReference type="PANTHER" id="PTHR43537:SF5">
    <property type="entry name" value="UXU OPERON TRANSCRIPTIONAL REGULATOR"/>
    <property type="match status" value="1"/>
</dbReference>
<organism evidence="5 6">
    <name type="scientific">Roseospira visakhapatnamensis</name>
    <dbReference type="NCBI Taxonomy" id="390880"/>
    <lineage>
        <taxon>Bacteria</taxon>
        <taxon>Pseudomonadati</taxon>
        <taxon>Pseudomonadota</taxon>
        <taxon>Alphaproteobacteria</taxon>
        <taxon>Rhodospirillales</taxon>
        <taxon>Rhodospirillaceae</taxon>
        <taxon>Roseospira</taxon>
    </lineage>
</organism>
<name>A0A7W6RA95_9PROT</name>
<dbReference type="PROSITE" id="PS50949">
    <property type="entry name" value="HTH_GNTR"/>
    <property type="match status" value="1"/>
</dbReference>
<keyword evidence="6" id="KW-1185">Reference proteome</keyword>
<keyword evidence="2" id="KW-0238">DNA-binding</keyword>
<dbReference type="Pfam" id="PF07729">
    <property type="entry name" value="FCD"/>
    <property type="match status" value="1"/>
</dbReference>
<dbReference type="InterPro" id="IPR011711">
    <property type="entry name" value="GntR_C"/>
</dbReference>
<evidence type="ECO:0000259" key="4">
    <source>
        <dbReference type="PROSITE" id="PS50949"/>
    </source>
</evidence>
<evidence type="ECO:0000313" key="6">
    <source>
        <dbReference type="Proteomes" id="UP000554286"/>
    </source>
</evidence>
<dbReference type="SUPFAM" id="SSF46785">
    <property type="entry name" value="Winged helix' DNA-binding domain"/>
    <property type="match status" value="1"/>
</dbReference>
<comment type="caution">
    <text evidence="5">The sequence shown here is derived from an EMBL/GenBank/DDBJ whole genome shotgun (WGS) entry which is preliminary data.</text>
</comment>
<feature type="domain" description="HTH gntR-type" evidence="4">
    <location>
        <begin position="1"/>
        <end position="56"/>
    </location>
</feature>
<dbReference type="InterPro" id="IPR036390">
    <property type="entry name" value="WH_DNA-bd_sf"/>
</dbReference>
<gene>
    <name evidence="5" type="ORF">GGD89_000396</name>
</gene>
<reference evidence="5 6" key="1">
    <citation type="submission" date="2020-08" db="EMBL/GenBank/DDBJ databases">
        <title>Genome sequencing of Purple Non-Sulfur Bacteria from various extreme environments.</title>
        <authorList>
            <person name="Mayer M."/>
        </authorList>
    </citation>
    <scope>NUCLEOTIDE SEQUENCE [LARGE SCALE GENOMIC DNA]</scope>
    <source>
        <strain evidence="5 6">JA131</strain>
    </source>
</reference>
<dbReference type="CDD" id="cd07377">
    <property type="entry name" value="WHTH_GntR"/>
    <property type="match status" value="1"/>
</dbReference>
<dbReference type="InterPro" id="IPR000524">
    <property type="entry name" value="Tscrpt_reg_HTH_GntR"/>
</dbReference>
<dbReference type="PRINTS" id="PR00035">
    <property type="entry name" value="HTHGNTR"/>
</dbReference>
<dbReference type="AlphaFoldDB" id="A0A7W6RA95"/>
<dbReference type="InterPro" id="IPR008920">
    <property type="entry name" value="TF_FadR/GntR_C"/>
</dbReference>
<evidence type="ECO:0000313" key="5">
    <source>
        <dbReference type="EMBL" id="MBB4264789.1"/>
    </source>
</evidence>
<dbReference type="SUPFAM" id="SSF48008">
    <property type="entry name" value="GntR ligand-binding domain-like"/>
    <property type="match status" value="1"/>
</dbReference>
<sequence>MIADEGFAPGDKFYSENKLTTQLQVSRSSLREAIRILEVTGMLSVRHGKGIFVEAPSIRPQDGFLDWLKRNDQSLQEHFEVRLIIEPQVARLAALAATPDEIDALADNHERFARNSLLGRTTETIDCDREFHTRLAKATHNKMLYALIKSLATSLFDDWISSFHTPGRMDKTVFEHGQILEAIRNRDAEAAMDSMTTHLRNAIREISGTSSP</sequence>
<dbReference type="GO" id="GO:0003677">
    <property type="term" value="F:DNA binding"/>
    <property type="evidence" value="ECO:0007669"/>
    <property type="project" value="UniProtKB-KW"/>
</dbReference>
<dbReference type="Pfam" id="PF00392">
    <property type="entry name" value="GntR"/>
    <property type="match status" value="1"/>
</dbReference>
<accession>A0A7W6RA95</accession>
<evidence type="ECO:0000256" key="2">
    <source>
        <dbReference type="ARBA" id="ARBA00023125"/>
    </source>
</evidence>
<dbReference type="SMART" id="SM00895">
    <property type="entry name" value="FCD"/>
    <property type="match status" value="1"/>
</dbReference>
<protein>
    <submittedName>
        <fullName evidence="5">GntR family transcriptional repressor for pyruvate dehydrogenase complex</fullName>
    </submittedName>
</protein>
<dbReference type="GO" id="GO:0003700">
    <property type="term" value="F:DNA-binding transcription factor activity"/>
    <property type="evidence" value="ECO:0007669"/>
    <property type="project" value="InterPro"/>
</dbReference>
<keyword evidence="1" id="KW-0805">Transcription regulation</keyword>
<proteinExistence type="predicted"/>
<dbReference type="InterPro" id="IPR036388">
    <property type="entry name" value="WH-like_DNA-bd_sf"/>
</dbReference>
<dbReference type="PANTHER" id="PTHR43537">
    <property type="entry name" value="TRANSCRIPTIONAL REGULATOR, GNTR FAMILY"/>
    <property type="match status" value="1"/>
</dbReference>
<dbReference type="EMBL" id="JACIGK010000002">
    <property type="protein sequence ID" value="MBB4264789.1"/>
    <property type="molecule type" value="Genomic_DNA"/>
</dbReference>
<dbReference type="SMART" id="SM00345">
    <property type="entry name" value="HTH_GNTR"/>
    <property type="match status" value="1"/>
</dbReference>
<keyword evidence="3" id="KW-0804">Transcription</keyword>
<evidence type="ECO:0000256" key="1">
    <source>
        <dbReference type="ARBA" id="ARBA00023015"/>
    </source>
</evidence>
<keyword evidence="5" id="KW-0670">Pyruvate</keyword>
<dbReference type="Gene3D" id="1.10.10.10">
    <property type="entry name" value="Winged helix-like DNA-binding domain superfamily/Winged helix DNA-binding domain"/>
    <property type="match status" value="1"/>
</dbReference>
<evidence type="ECO:0000256" key="3">
    <source>
        <dbReference type="ARBA" id="ARBA00023163"/>
    </source>
</evidence>
<dbReference type="Proteomes" id="UP000554286">
    <property type="component" value="Unassembled WGS sequence"/>
</dbReference>
<dbReference type="Gene3D" id="1.20.120.530">
    <property type="entry name" value="GntR ligand-binding domain-like"/>
    <property type="match status" value="1"/>
</dbReference>